<dbReference type="Pfam" id="PF01571">
    <property type="entry name" value="GCV_T"/>
    <property type="match status" value="1"/>
</dbReference>
<organism evidence="2 3">
    <name type="scientific">Chelativorans intermedius</name>
    <dbReference type="NCBI Taxonomy" id="515947"/>
    <lineage>
        <taxon>Bacteria</taxon>
        <taxon>Pseudomonadati</taxon>
        <taxon>Pseudomonadota</taxon>
        <taxon>Alphaproteobacteria</taxon>
        <taxon>Hyphomicrobiales</taxon>
        <taxon>Phyllobacteriaceae</taxon>
        <taxon>Chelativorans</taxon>
    </lineage>
</organism>
<dbReference type="RefSeq" id="WP_261518561.1">
    <property type="nucleotide sequence ID" value="NZ_JAODNW010000001.1"/>
</dbReference>
<dbReference type="SUPFAM" id="SSF103025">
    <property type="entry name" value="Folate-binding domain"/>
    <property type="match status" value="1"/>
</dbReference>
<keyword evidence="3" id="KW-1185">Reference proteome</keyword>
<dbReference type="Gene3D" id="3.30.70.1520">
    <property type="entry name" value="Heterotetrameric sarcosine oxidase"/>
    <property type="match status" value="1"/>
</dbReference>
<reference evidence="2 3" key="1">
    <citation type="submission" date="2024-09" db="EMBL/GenBank/DDBJ databases">
        <authorList>
            <person name="Sun Q."/>
            <person name="Mori K."/>
        </authorList>
    </citation>
    <scope>NUCLEOTIDE SEQUENCE [LARGE SCALE GENOMIC DNA]</scope>
    <source>
        <strain evidence="2 3">CCM 8543</strain>
    </source>
</reference>
<name>A0ABV6D3T0_9HYPH</name>
<dbReference type="InterPro" id="IPR006222">
    <property type="entry name" value="GCVT_N"/>
</dbReference>
<dbReference type="InterPro" id="IPR027266">
    <property type="entry name" value="TrmE/GcvT-like"/>
</dbReference>
<dbReference type="EMBL" id="JBHLXD010000003">
    <property type="protein sequence ID" value="MFC0207305.1"/>
    <property type="molecule type" value="Genomic_DNA"/>
</dbReference>
<evidence type="ECO:0000313" key="2">
    <source>
        <dbReference type="EMBL" id="MFC0207305.1"/>
    </source>
</evidence>
<protein>
    <submittedName>
        <fullName evidence="2">Sarcosine oxidase subunit gamma family protein</fullName>
    </submittedName>
</protein>
<gene>
    <name evidence="2" type="ORF">ACFFJ2_02710</name>
</gene>
<evidence type="ECO:0000313" key="3">
    <source>
        <dbReference type="Proteomes" id="UP001589755"/>
    </source>
</evidence>
<evidence type="ECO:0000259" key="1">
    <source>
        <dbReference type="Pfam" id="PF01571"/>
    </source>
</evidence>
<proteinExistence type="predicted"/>
<dbReference type="Proteomes" id="UP001589755">
    <property type="component" value="Unassembled WGS sequence"/>
</dbReference>
<dbReference type="Gene3D" id="3.30.1360.120">
    <property type="entry name" value="Probable tRNA modification gtpase trme, domain 1"/>
    <property type="match status" value="1"/>
</dbReference>
<accession>A0ABV6D3T0</accession>
<sequence length="195" mass="20373">MVERISPLGAAFRPGRHGNLTAGPGVQLAEVTPPAIVEAAAWPGQKEALARAVAGATGLALSALPNAGAVGEQATAFSIGPHRFLVTGGDDLTARLTEAVPLETGTLTDLSHGRIALRVAGPRAEWVLSKLFAIDFAAAAFPVAEGRATAHHDVLAQIQRTGPDRFDLFVFRSLARAFWESLCAASEEAGYEVVR</sequence>
<comment type="caution">
    <text evidence="2">The sequence shown here is derived from an EMBL/GenBank/DDBJ whole genome shotgun (WGS) entry which is preliminary data.</text>
</comment>
<feature type="domain" description="GCVT N-terminal" evidence="1">
    <location>
        <begin position="66"/>
        <end position="191"/>
    </location>
</feature>